<organism evidence="2 3">
    <name type="scientific">Amycolatopsis pigmentata</name>
    <dbReference type="NCBI Taxonomy" id="450801"/>
    <lineage>
        <taxon>Bacteria</taxon>
        <taxon>Bacillati</taxon>
        <taxon>Actinomycetota</taxon>
        <taxon>Actinomycetes</taxon>
        <taxon>Pseudonocardiales</taxon>
        <taxon>Pseudonocardiaceae</taxon>
        <taxon>Amycolatopsis</taxon>
    </lineage>
</organism>
<keyword evidence="3" id="KW-1185">Reference proteome</keyword>
<reference evidence="3" key="1">
    <citation type="journal article" date="2019" name="Int. J. Syst. Evol. Microbiol.">
        <title>The Global Catalogue of Microorganisms (GCM) 10K type strain sequencing project: providing services to taxonomists for standard genome sequencing and annotation.</title>
        <authorList>
            <consortium name="The Broad Institute Genomics Platform"/>
            <consortium name="The Broad Institute Genome Sequencing Center for Infectious Disease"/>
            <person name="Wu L."/>
            <person name="Ma J."/>
        </authorList>
    </citation>
    <scope>NUCLEOTIDE SEQUENCE [LARGE SCALE GENOMIC DNA]</scope>
    <source>
        <strain evidence="3">CGMCC 4.7645</strain>
    </source>
</reference>
<comment type="caution">
    <text evidence="2">The sequence shown here is derived from an EMBL/GenBank/DDBJ whole genome shotgun (WGS) entry which is preliminary data.</text>
</comment>
<evidence type="ECO:0000313" key="2">
    <source>
        <dbReference type="EMBL" id="MFD2417051.1"/>
    </source>
</evidence>
<dbReference type="EMBL" id="JBHUKR010000006">
    <property type="protein sequence ID" value="MFD2417051.1"/>
    <property type="molecule type" value="Genomic_DNA"/>
</dbReference>
<name>A0ABW5FWF0_9PSEU</name>
<dbReference type="Proteomes" id="UP001597417">
    <property type="component" value="Unassembled WGS sequence"/>
</dbReference>
<gene>
    <name evidence="2" type="ORF">ACFSXZ_12030</name>
</gene>
<keyword evidence="1" id="KW-0812">Transmembrane</keyword>
<evidence type="ECO:0000313" key="3">
    <source>
        <dbReference type="Proteomes" id="UP001597417"/>
    </source>
</evidence>
<evidence type="ECO:0000256" key="1">
    <source>
        <dbReference type="SAM" id="Phobius"/>
    </source>
</evidence>
<keyword evidence="1" id="KW-1133">Transmembrane helix</keyword>
<feature type="transmembrane region" description="Helical" evidence="1">
    <location>
        <begin position="6"/>
        <end position="25"/>
    </location>
</feature>
<sequence>MPYLPSIVLAVAGLLLLGFLVTRTFRALRRFSAVRNAAVTSTGDRAGLVRARAAGVRVALRQRRRGQANQ</sequence>
<dbReference type="RefSeq" id="WP_378264399.1">
    <property type="nucleotide sequence ID" value="NZ_JBHUKR010000006.1"/>
</dbReference>
<proteinExistence type="predicted"/>
<dbReference type="NCBIfam" id="NF037944">
    <property type="entry name" value="holin_2"/>
    <property type="match status" value="1"/>
</dbReference>
<protein>
    <submittedName>
        <fullName evidence="2">Bacteriophage holin</fullName>
    </submittedName>
</protein>
<keyword evidence="1" id="KW-0472">Membrane</keyword>
<accession>A0ABW5FWF0</accession>